<protein>
    <recommendedName>
        <fullName evidence="3">(2Fe-2S) ferredoxin</fullName>
    </recommendedName>
</protein>
<organism evidence="1 2">
    <name type="scientific">Agrococcus terreus</name>
    <dbReference type="NCBI Taxonomy" id="574649"/>
    <lineage>
        <taxon>Bacteria</taxon>
        <taxon>Bacillati</taxon>
        <taxon>Actinomycetota</taxon>
        <taxon>Actinomycetes</taxon>
        <taxon>Micrococcales</taxon>
        <taxon>Microbacteriaceae</taxon>
        <taxon>Agrococcus</taxon>
    </lineage>
</organism>
<evidence type="ECO:0000313" key="2">
    <source>
        <dbReference type="Proteomes" id="UP000626982"/>
    </source>
</evidence>
<gene>
    <name evidence="1" type="ORF">GCM10010968_15940</name>
</gene>
<dbReference type="RefSeq" id="WP_188717642.1">
    <property type="nucleotide sequence ID" value="NZ_BAABBD010000002.1"/>
</dbReference>
<proteinExistence type="predicted"/>
<dbReference type="EMBL" id="BMLM01000001">
    <property type="protein sequence ID" value="GGN84321.1"/>
    <property type="molecule type" value="Genomic_DNA"/>
</dbReference>
<reference evidence="2" key="1">
    <citation type="journal article" date="2019" name="Int. J. Syst. Evol. Microbiol.">
        <title>The Global Catalogue of Microorganisms (GCM) 10K type strain sequencing project: providing services to taxonomists for standard genome sequencing and annotation.</title>
        <authorList>
            <consortium name="The Broad Institute Genomics Platform"/>
            <consortium name="The Broad Institute Genome Sequencing Center for Infectious Disease"/>
            <person name="Wu L."/>
            <person name="Ma J."/>
        </authorList>
    </citation>
    <scope>NUCLEOTIDE SEQUENCE [LARGE SCALE GENOMIC DNA]</scope>
    <source>
        <strain evidence="2">CGMCC 1.6960</strain>
    </source>
</reference>
<keyword evidence="2" id="KW-1185">Reference proteome</keyword>
<sequence length="134" mass="14553">MARAKRRREQAADAAGTTVVVCRGGDCGSRAKHPDIDHVGLLREARERLEGVARVLPSACLDACERSNVVVVVPPDEEPVWIGEVLDADTNAAVCSFVRDGGPSAAAEPIEVELRMFRPTRRNRQELEHELGGD</sequence>
<comment type="caution">
    <text evidence="1">The sequence shown here is derived from an EMBL/GenBank/DDBJ whole genome shotgun (WGS) entry which is preliminary data.</text>
</comment>
<name>A0ABQ2KIW2_9MICO</name>
<accession>A0ABQ2KIW2</accession>
<evidence type="ECO:0000313" key="1">
    <source>
        <dbReference type="EMBL" id="GGN84321.1"/>
    </source>
</evidence>
<evidence type="ECO:0008006" key="3">
    <source>
        <dbReference type="Google" id="ProtNLM"/>
    </source>
</evidence>
<dbReference type="Proteomes" id="UP000626982">
    <property type="component" value="Unassembled WGS sequence"/>
</dbReference>